<dbReference type="InterPro" id="IPR045113">
    <property type="entry name" value="Rpb7-like"/>
</dbReference>
<keyword evidence="4" id="KW-0804">Transcription</keyword>
<dbReference type="AlphaFoldDB" id="A0AAD7UIC7"/>
<proteinExistence type="inferred from homology"/>
<dbReference type="InterPro" id="IPR036898">
    <property type="entry name" value="RNA_pol_Rpb7-like_N_sf"/>
</dbReference>
<feature type="domain" description="S1 motif" evidence="6">
    <location>
        <begin position="83"/>
        <end position="155"/>
    </location>
</feature>
<dbReference type="GO" id="GO:0003697">
    <property type="term" value="F:single-stranded DNA binding"/>
    <property type="evidence" value="ECO:0007669"/>
    <property type="project" value="TreeGrafter"/>
</dbReference>
<evidence type="ECO:0000256" key="4">
    <source>
        <dbReference type="ARBA" id="ARBA00023163"/>
    </source>
</evidence>
<feature type="domain" description="RNA polymerase Rpb7-like N-terminal" evidence="7">
    <location>
        <begin position="14"/>
        <end position="68"/>
    </location>
</feature>
<evidence type="ECO:0000256" key="1">
    <source>
        <dbReference type="ARBA" id="ARBA00004123"/>
    </source>
</evidence>
<name>A0AAD7UIC7_9STRA</name>
<dbReference type="GO" id="GO:0006367">
    <property type="term" value="P:transcription initiation at RNA polymerase II promoter"/>
    <property type="evidence" value="ECO:0007669"/>
    <property type="project" value="TreeGrafter"/>
</dbReference>
<evidence type="ECO:0000313" key="8">
    <source>
        <dbReference type="EMBL" id="KAJ8606843.1"/>
    </source>
</evidence>
<dbReference type="SUPFAM" id="SSF88798">
    <property type="entry name" value="N-terminal, heterodimerisation domain of RBP7 (RpoE)"/>
    <property type="match status" value="1"/>
</dbReference>
<dbReference type="GO" id="GO:0031369">
    <property type="term" value="F:translation initiation factor binding"/>
    <property type="evidence" value="ECO:0007669"/>
    <property type="project" value="TreeGrafter"/>
</dbReference>
<dbReference type="Pfam" id="PF00575">
    <property type="entry name" value="S1"/>
    <property type="match status" value="1"/>
</dbReference>
<dbReference type="EMBL" id="JAQMWT010000246">
    <property type="protein sequence ID" value="KAJ8606843.1"/>
    <property type="molecule type" value="Genomic_DNA"/>
</dbReference>
<dbReference type="SUPFAM" id="SSF50249">
    <property type="entry name" value="Nucleic acid-binding proteins"/>
    <property type="match status" value="1"/>
</dbReference>
<dbReference type="FunFam" id="3.30.1490.120:FF:000001">
    <property type="entry name" value="DNA-directed RNA polymerase II subunit RPB7"/>
    <property type="match status" value="1"/>
</dbReference>
<organism evidence="8 9">
    <name type="scientific">Chrysophaeum taylorii</name>
    <dbReference type="NCBI Taxonomy" id="2483200"/>
    <lineage>
        <taxon>Eukaryota</taxon>
        <taxon>Sar</taxon>
        <taxon>Stramenopiles</taxon>
        <taxon>Ochrophyta</taxon>
        <taxon>Pelagophyceae</taxon>
        <taxon>Pelagomonadales</taxon>
        <taxon>Pelagomonadaceae</taxon>
        <taxon>Chrysophaeum</taxon>
    </lineage>
</organism>
<dbReference type="GO" id="GO:0000932">
    <property type="term" value="C:P-body"/>
    <property type="evidence" value="ECO:0007669"/>
    <property type="project" value="TreeGrafter"/>
</dbReference>
<dbReference type="InterPro" id="IPR003029">
    <property type="entry name" value="S1_domain"/>
</dbReference>
<dbReference type="GO" id="GO:0060213">
    <property type="term" value="P:positive regulation of nuclear-transcribed mRNA poly(A) tail shortening"/>
    <property type="evidence" value="ECO:0007669"/>
    <property type="project" value="TreeGrafter"/>
</dbReference>
<evidence type="ECO:0000256" key="3">
    <source>
        <dbReference type="ARBA" id="ARBA00022478"/>
    </source>
</evidence>
<dbReference type="PANTHER" id="PTHR12709">
    <property type="entry name" value="DNA-DIRECTED RNA POLYMERASE II, III"/>
    <property type="match status" value="1"/>
</dbReference>
<dbReference type="CDD" id="cd04329">
    <property type="entry name" value="RNAP_II_Rpb7_N"/>
    <property type="match status" value="1"/>
</dbReference>
<dbReference type="Proteomes" id="UP001230188">
    <property type="component" value="Unassembled WGS sequence"/>
</dbReference>
<evidence type="ECO:0008006" key="10">
    <source>
        <dbReference type="Google" id="ProtNLM"/>
    </source>
</evidence>
<evidence type="ECO:0000313" key="9">
    <source>
        <dbReference type="Proteomes" id="UP001230188"/>
    </source>
</evidence>
<dbReference type="InterPro" id="IPR012340">
    <property type="entry name" value="NA-bd_OB-fold"/>
</dbReference>
<dbReference type="Gene3D" id="2.40.50.140">
    <property type="entry name" value="Nucleic acid-binding proteins"/>
    <property type="match status" value="1"/>
</dbReference>
<accession>A0AAD7UIC7</accession>
<keyword evidence="9" id="KW-1185">Reference proteome</keyword>
<sequence length="181" mass="20479">MVFFFKTDLEYSMHLAPEYFGPRMRTYIKDEIVKSVEGKCLGREGYVIAVMELKNEDIDTGVVEYDSGFVSVNARYSAILMRPFKNEVVDAVVTQVNEIGFFTEAGPLTIFVSRHAMPPDLQEGYDPDVESWISEDREVEIKQKCVVRLRLLGVTCDSQSITAVGTIKDDYLGLISMGFSY</sequence>
<dbReference type="GO" id="GO:0045948">
    <property type="term" value="P:positive regulation of translational initiation"/>
    <property type="evidence" value="ECO:0007669"/>
    <property type="project" value="TreeGrafter"/>
</dbReference>
<gene>
    <name evidence="8" type="ORF">CTAYLR_009185</name>
</gene>
<dbReference type="Gene3D" id="3.30.1490.120">
    <property type="entry name" value="RNA polymerase Rpb7-like, N-terminal domain"/>
    <property type="match status" value="1"/>
</dbReference>
<dbReference type="PANTHER" id="PTHR12709:SF4">
    <property type="entry name" value="DNA-DIRECTED RNA POLYMERASE II SUBUNIT RPB7"/>
    <property type="match status" value="1"/>
</dbReference>
<dbReference type="InterPro" id="IPR005576">
    <property type="entry name" value="Rpb7-like_N"/>
</dbReference>
<dbReference type="Pfam" id="PF03876">
    <property type="entry name" value="SHS2_Rpb7-N"/>
    <property type="match status" value="1"/>
</dbReference>
<dbReference type="GO" id="GO:0005665">
    <property type="term" value="C:RNA polymerase II, core complex"/>
    <property type="evidence" value="ECO:0007669"/>
    <property type="project" value="TreeGrafter"/>
</dbReference>
<evidence type="ECO:0000259" key="6">
    <source>
        <dbReference type="Pfam" id="PF00575"/>
    </source>
</evidence>
<evidence type="ECO:0000256" key="5">
    <source>
        <dbReference type="ARBA" id="ARBA00023242"/>
    </source>
</evidence>
<dbReference type="GO" id="GO:0003727">
    <property type="term" value="F:single-stranded RNA binding"/>
    <property type="evidence" value="ECO:0007669"/>
    <property type="project" value="TreeGrafter"/>
</dbReference>
<keyword evidence="3" id="KW-0240">DNA-directed RNA polymerase</keyword>
<evidence type="ECO:0000256" key="2">
    <source>
        <dbReference type="ARBA" id="ARBA00009307"/>
    </source>
</evidence>
<comment type="subcellular location">
    <subcellularLocation>
        <location evidence="1">Nucleus</location>
    </subcellularLocation>
</comment>
<comment type="caution">
    <text evidence="8">The sequence shown here is derived from an EMBL/GenBank/DDBJ whole genome shotgun (WGS) entry which is preliminary data.</text>
</comment>
<comment type="similarity">
    <text evidence="2">Belongs to the eukaryotic RPB7/RPC8 RNA polymerase subunit family.</text>
</comment>
<protein>
    <recommendedName>
        <fullName evidence="10">DNA-directed RNA polymerase II subunit RPB7</fullName>
    </recommendedName>
</protein>
<evidence type="ECO:0000259" key="7">
    <source>
        <dbReference type="Pfam" id="PF03876"/>
    </source>
</evidence>
<reference evidence="8" key="1">
    <citation type="submission" date="2023-01" db="EMBL/GenBank/DDBJ databases">
        <title>Metagenome sequencing of chrysophaentin producing Chrysophaeum taylorii.</title>
        <authorList>
            <person name="Davison J."/>
            <person name="Bewley C."/>
        </authorList>
    </citation>
    <scope>NUCLEOTIDE SEQUENCE</scope>
    <source>
        <strain evidence="8">NIES-1699</strain>
    </source>
</reference>
<dbReference type="FunFam" id="2.40.50.140:FF:000043">
    <property type="entry name" value="DNA-directed RNA polymerase II subunit RPB7"/>
    <property type="match status" value="1"/>
</dbReference>
<keyword evidence="5" id="KW-0539">Nucleus</keyword>